<dbReference type="EMBL" id="CP032452">
    <property type="protein sequence ID" value="QEZ69648.1"/>
    <property type="molecule type" value="Genomic_DNA"/>
</dbReference>
<gene>
    <name evidence="1" type="ORF">D4A35_12440</name>
</gene>
<dbReference type="InterPro" id="IPR006691">
    <property type="entry name" value="GyrA/parC_rep"/>
</dbReference>
<evidence type="ECO:0000313" key="2">
    <source>
        <dbReference type="Proteomes" id="UP000326961"/>
    </source>
</evidence>
<dbReference type="Proteomes" id="UP000326961">
    <property type="component" value="Chromosome"/>
</dbReference>
<dbReference type="GO" id="GO:0003677">
    <property type="term" value="F:DNA binding"/>
    <property type="evidence" value="ECO:0007669"/>
    <property type="project" value="InterPro"/>
</dbReference>
<evidence type="ECO:0000313" key="1">
    <source>
        <dbReference type="EMBL" id="QEZ69648.1"/>
    </source>
</evidence>
<dbReference type="GO" id="GO:0006265">
    <property type="term" value="P:DNA topological change"/>
    <property type="evidence" value="ECO:0007669"/>
    <property type="project" value="InterPro"/>
</dbReference>
<protein>
    <submittedName>
        <fullName evidence="1">Uncharacterized protein</fullName>
    </submittedName>
</protein>
<reference evidence="1 2" key="1">
    <citation type="submission" date="2018-09" db="EMBL/GenBank/DDBJ databases">
        <title>A clostridial neurotoxin that targets Anopheles mosquitoes.</title>
        <authorList>
            <person name="Contreras E."/>
            <person name="Masuyer G."/>
            <person name="Qureshi N."/>
            <person name="Chawla S."/>
            <person name="Lim H.L."/>
            <person name="Chen J."/>
            <person name="Stenmark P."/>
            <person name="Gill S."/>
        </authorList>
    </citation>
    <scope>NUCLEOTIDE SEQUENCE [LARGE SCALE GENOMIC DNA]</scope>
    <source>
        <strain evidence="1 2">Cbm</strain>
    </source>
</reference>
<dbReference type="AlphaFoldDB" id="A0A5P3XH10"/>
<dbReference type="GO" id="GO:0003916">
    <property type="term" value="F:DNA topoisomerase activity"/>
    <property type="evidence" value="ECO:0007669"/>
    <property type="project" value="InterPro"/>
</dbReference>
<proteinExistence type="predicted"/>
<dbReference type="Gene3D" id="2.120.10.90">
    <property type="entry name" value="DNA gyrase/topoisomerase IV, subunit A, C-terminal"/>
    <property type="match status" value="1"/>
</dbReference>
<name>A0A5P3XH10_PARBF</name>
<sequence length="49" mass="5493">MMIINSNGVLIRLRVNEISLFGRVTSGVKLMKTDDEVNVVSIAKIEMEE</sequence>
<dbReference type="SUPFAM" id="SSF101904">
    <property type="entry name" value="GyrA/ParC C-terminal domain-like"/>
    <property type="match status" value="1"/>
</dbReference>
<dbReference type="Pfam" id="PF03989">
    <property type="entry name" value="DNA_gyraseA_C"/>
    <property type="match status" value="1"/>
</dbReference>
<accession>A0A5P3XH10</accession>
<dbReference type="GO" id="GO:0005524">
    <property type="term" value="F:ATP binding"/>
    <property type="evidence" value="ECO:0007669"/>
    <property type="project" value="InterPro"/>
</dbReference>
<dbReference type="InterPro" id="IPR035516">
    <property type="entry name" value="Gyrase/topoIV_suA_C"/>
</dbReference>
<organism evidence="1 2">
    <name type="scientific">Paraclostridium bifermentans</name>
    <name type="common">Clostridium bifermentans</name>
    <dbReference type="NCBI Taxonomy" id="1490"/>
    <lineage>
        <taxon>Bacteria</taxon>
        <taxon>Bacillati</taxon>
        <taxon>Bacillota</taxon>
        <taxon>Clostridia</taxon>
        <taxon>Peptostreptococcales</taxon>
        <taxon>Peptostreptococcaceae</taxon>
        <taxon>Paraclostridium</taxon>
    </lineage>
</organism>